<proteinExistence type="predicted"/>
<feature type="region of interest" description="Disordered" evidence="1">
    <location>
        <begin position="467"/>
        <end position="520"/>
    </location>
</feature>
<feature type="transmembrane region" description="Helical" evidence="2">
    <location>
        <begin position="15"/>
        <end position="43"/>
    </location>
</feature>
<feature type="transmembrane region" description="Helical" evidence="2">
    <location>
        <begin position="409"/>
        <end position="429"/>
    </location>
</feature>
<feature type="transmembrane region" description="Helical" evidence="2">
    <location>
        <begin position="380"/>
        <end position="402"/>
    </location>
</feature>
<organism evidence="3 4">
    <name type="scientific">Strongylocentrotus purpuratus</name>
    <name type="common">Purple sea urchin</name>
    <dbReference type="NCBI Taxonomy" id="7668"/>
    <lineage>
        <taxon>Eukaryota</taxon>
        <taxon>Metazoa</taxon>
        <taxon>Echinodermata</taxon>
        <taxon>Eleutherozoa</taxon>
        <taxon>Echinozoa</taxon>
        <taxon>Echinoidea</taxon>
        <taxon>Euechinoidea</taxon>
        <taxon>Echinacea</taxon>
        <taxon>Camarodonta</taxon>
        <taxon>Echinidea</taxon>
        <taxon>Strongylocentrotidae</taxon>
        <taxon>Strongylocentrotus</taxon>
    </lineage>
</organism>
<dbReference type="PANTHER" id="PTHR11360:SF251">
    <property type="entry name" value="MAJOR FACILITATOR SUPERFAMILY (MFS) PROFILE DOMAIN-CONTAINING PROTEIN"/>
    <property type="match status" value="1"/>
</dbReference>
<reference evidence="3" key="2">
    <citation type="submission" date="2021-01" db="UniProtKB">
        <authorList>
            <consortium name="EnsemblMetazoa"/>
        </authorList>
    </citation>
    <scope>IDENTIFICATION</scope>
</reference>
<dbReference type="Proteomes" id="UP000007110">
    <property type="component" value="Unassembled WGS sequence"/>
</dbReference>
<dbReference type="InterPro" id="IPR036259">
    <property type="entry name" value="MFS_trans_sf"/>
</dbReference>
<dbReference type="AlphaFoldDB" id="A0A7M7PHF3"/>
<evidence type="ECO:0000313" key="4">
    <source>
        <dbReference type="Proteomes" id="UP000007110"/>
    </source>
</evidence>
<name>A0A7M7PHF3_STRPU</name>
<dbReference type="OrthoDB" id="6499973at2759"/>
<feature type="transmembrane region" description="Helical" evidence="2">
    <location>
        <begin position="343"/>
        <end position="368"/>
    </location>
</feature>
<dbReference type="OMA" id="ISHWFKR"/>
<feature type="transmembrane region" description="Helical" evidence="2">
    <location>
        <begin position="85"/>
        <end position="103"/>
    </location>
</feature>
<feature type="compositionally biased region" description="Polar residues" evidence="1">
    <location>
        <begin position="582"/>
        <end position="595"/>
    </location>
</feature>
<feature type="transmembrane region" description="Helical" evidence="2">
    <location>
        <begin position="319"/>
        <end position="336"/>
    </location>
</feature>
<evidence type="ECO:0000313" key="3">
    <source>
        <dbReference type="EnsemblMetazoa" id="XP_030850320"/>
    </source>
</evidence>
<feature type="transmembrane region" description="Helical" evidence="2">
    <location>
        <begin position="257"/>
        <end position="277"/>
    </location>
</feature>
<feature type="compositionally biased region" description="Basic and acidic residues" evidence="1">
    <location>
        <begin position="469"/>
        <end position="510"/>
    </location>
</feature>
<feature type="transmembrane region" description="Helical" evidence="2">
    <location>
        <begin position="55"/>
        <end position="73"/>
    </location>
</feature>
<dbReference type="GO" id="GO:0005886">
    <property type="term" value="C:plasma membrane"/>
    <property type="evidence" value="ECO:0000318"/>
    <property type="project" value="GO_Central"/>
</dbReference>
<dbReference type="EnsemblMetazoa" id="XM_030994460">
    <property type="protein sequence ID" value="XP_030850320"/>
    <property type="gene ID" value="LOC576836"/>
</dbReference>
<dbReference type="Pfam" id="PF07690">
    <property type="entry name" value="MFS_1"/>
    <property type="match status" value="1"/>
</dbReference>
<accession>A0A7M7PHF3</accession>
<dbReference type="InParanoid" id="A0A7M7PHF3"/>
<sequence length="638" mass="69902">MTRRSVPTSVPEGGWGWVVCLASSWTNGVVFGVINSFGVLYVVMLELDGADAFRTSWIGAVCAGLTFFMSPFASVITDKLGCRPTAVIGSALALAGVLASSFATKIEHMYITYGFAMGLGFALAYQPSLYILGIYFQKRLGVANGLVTFGSAIFTIVLPIAMREILNSHGLGPCLWFQSSIIFVMLLGSLTFRPRPEMVEVLDLKEDYTSVRRSEEDDDLQEGRGCCGRWCRRVKCTKCSCSSIIDVSIWKVRNYRIWAIGVPLGLFGYFVPFFHLVKHVNDTLPEARAEVLIMCLGATSGIGRLVSGFLSDHPKINPVYIQQLAFLVIGVCTTLMPVCRNFIALCVIVLIMGIFDGAFVSMMGPIAFNLVGPQRASQAIGSVLGLMSIPMMIGPPVAGLIYDITGTYTIAFICSGIPPIVTACILFLLRPEPPREEDVVNETDAAAAAEEKEREMMIPRETTSAMATKETEAMGGKDSRDEDVRKGGLRGGRMEDGGFDDRRGLEDDRGRRRSYRRDVMSPSDTRLIMENHVPHSNGNHHPNGVHSNGDINKYAGVYTEGFSDKGVLAGAYGLEEEGSRSPYAQRNRNQSNHHGSPNGRVPKDRGIKFEMNGIFHRLDSQTNELGSMINVMDRETTL</sequence>
<keyword evidence="4" id="KW-1185">Reference proteome</keyword>
<dbReference type="PANTHER" id="PTHR11360">
    <property type="entry name" value="MONOCARBOXYLATE TRANSPORTER"/>
    <property type="match status" value="1"/>
</dbReference>
<evidence type="ECO:0008006" key="5">
    <source>
        <dbReference type="Google" id="ProtNLM"/>
    </source>
</evidence>
<dbReference type="FunCoup" id="A0A7M7PHF3">
    <property type="interactions" value="94"/>
</dbReference>
<reference evidence="4" key="1">
    <citation type="submission" date="2015-02" db="EMBL/GenBank/DDBJ databases">
        <title>Genome sequencing for Strongylocentrotus purpuratus.</title>
        <authorList>
            <person name="Murali S."/>
            <person name="Liu Y."/>
            <person name="Vee V."/>
            <person name="English A."/>
            <person name="Wang M."/>
            <person name="Skinner E."/>
            <person name="Han Y."/>
            <person name="Muzny D.M."/>
            <person name="Worley K.C."/>
            <person name="Gibbs R.A."/>
        </authorList>
    </citation>
    <scope>NUCLEOTIDE SEQUENCE</scope>
</reference>
<keyword evidence="2" id="KW-0472">Membrane</keyword>
<keyword evidence="2" id="KW-1133">Transmembrane helix</keyword>
<evidence type="ECO:0000256" key="2">
    <source>
        <dbReference type="SAM" id="Phobius"/>
    </source>
</evidence>
<dbReference type="InterPro" id="IPR011701">
    <property type="entry name" value="MFS"/>
</dbReference>
<dbReference type="SUPFAM" id="SSF103473">
    <property type="entry name" value="MFS general substrate transporter"/>
    <property type="match status" value="1"/>
</dbReference>
<protein>
    <recommendedName>
        <fullName evidence="5">Monocarboxylate transporter 10</fullName>
    </recommendedName>
</protein>
<dbReference type="GO" id="GO:0022857">
    <property type="term" value="F:transmembrane transporter activity"/>
    <property type="evidence" value="ECO:0000318"/>
    <property type="project" value="GO_Central"/>
</dbReference>
<dbReference type="Gene3D" id="1.20.1250.20">
    <property type="entry name" value="MFS general substrate transporter like domains"/>
    <property type="match status" value="2"/>
</dbReference>
<feature type="transmembrane region" description="Helical" evidence="2">
    <location>
        <begin position="110"/>
        <end position="136"/>
    </location>
</feature>
<keyword evidence="2" id="KW-0812">Transmembrane</keyword>
<evidence type="ECO:0000256" key="1">
    <source>
        <dbReference type="SAM" id="MobiDB-lite"/>
    </source>
</evidence>
<dbReference type="GeneID" id="576836"/>
<dbReference type="KEGG" id="spu:576836"/>
<feature type="transmembrane region" description="Helical" evidence="2">
    <location>
        <begin position="142"/>
        <end position="162"/>
    </location>
</feature>
<dbReference type="InterPro" id="IPR050327">
    <property type="entry name" value="Proton-linked_MCT"/>
</dbReference>
<feature type="transmembrane region" description="Helical" evidence="2">
    <location>
        <begin position="174"/>
        <end position="192"/>
    </location>
</feature>
<dbReference type="RefSeq" id="XP_030850320.1">
    <property type="nucleotide sequence ID" value="XM_030994460.1"/>
</dbReference>
<feature type="region of interest" description="Disordered" evidence="1">
    <location>
        <begin position="577"/>
        <end position="605"/>
    </location>
</feature>